<dbReference type="HOGENOM" id="CLU_1518428_0_0_1"/>
<keyword evidence="1" id="KW-1133">Transmembrane helix</keyword>
<gene>
    <name evidence="2" type="ORF">PHLGIDRAFT_293918</name>
</gene>
<sequence length="177" mass="19441">MDDSSSGRTTTAGCGVSSHVRYRRPDEATPVAVFSPDPGTPLLGNISSSPIYILCIYINIVLVGVSSARTGRPFTLATTANLRIRPTPCLGSDVKWCDLSRTMQIYARRKYSKTFLRTLVAYQGVPLSPEHAPCHCNMPQASAVCMHTFCGYSIALLARLYKQYGSEPGYMDRLVLR</sequence>
<evidence type="ECO:0000256" key="1">
    <source>
        <dbReference type="SAM" id="Phobius"/>
    </source>
</evidence>
<name>A0A0C3PBS3_PHLG1</name>
<reference evidence="2 3" key="1">
    <citation type="journal article" date="2014" name="PLoS Genet.">
        <title>Analysis of the Phlebiopsis gigantea genome, transcriptome and secretome provides insight into its pioneer colonization strategies of wood.</title>
        <authorList>
            <person name="Hori C."/>
            <person name="Ishida T."/>
            <person name="Igarashi K."/>
            <person name="Samejima M."/>
            <person name="Suzuki H."/>
            <person name="Master E."/>
            <person name="Ferreira P."/>
            <person name="Ruiz-Duenas F.J."/>
            <person name="Held B."/>
            <person name="Canessa P."/>
            <person name="Larrondo L.F."/>
            <person name="Schmoll M."/>
            <person name="Druzhinina I.S."/>
            <person name="Kubicek C.P."/>
            <person name="Gaskell J.A."/>
            <person name="Kersten P."/>
            <person name="St John F."/>
            <person name="Glasner J."/>
            <person name="Sabat G."/>
            <person name="Splinter BonDurant S."/>
            <person name="Syed K."/>
            <person name="Yadav J."/>
            <person name="Mgbeahuruike A.C."/>
            <person name="Kovalchuk A."/>
            <person name="Asiegbu F.O."/>
            <person name="Lackner G."/>
            <person name="Hoffmeister D."/>
            <person name="Rencoret J."/>
            <person name="Gutierrez A."/>
            <person name="Sun H."/>
            <person name="Lindquist E."/>
            <person name="Barry K."/>
            <person name="Riley R."/>
            <person name="Grigoriev I.V."/>
            <person name="Henrissat B."/>
            <person name="Kues U."/>
            <person name="Berka R.M."/>
            <person name="Martinez A.T."/>
            <person name="Covert S.F."/>
            <person name="Blanchette R.A."/>
            <person name="Cullen D."/>
        </authorList>
    </citation>
    <scope>NUCLEOTIDE SEQUENCE [LARGE SCALE GENOMIC DNA]</scope>
    <source>
        <strain evidence="2 3">11061_1 CR5-6</strain>
    </source>
</reference>
<feature type="transmembrane region" description="Helical" evidence="1">
    <location>
        <begin position="51"/>
        <end position="68"/>
    </location>
</feature>
<evidence type="ECO:0000313" key="2">
    <source>
        <dbReference type="EMBL" id="KIP02438.1"/>
    </source>
</evidence>
<keyword evidence="1" id="KW-0812">Transmembrane</keyword>
<proteinExistence type="predicted"/>
<keyword evidence="3" id="KW-1185">Reference proteome</keyword>
<dbReference type="AlphaFoldDB" id="A0A0C3PBS3"/>
<keyword evidence="1" id="KW-0472">Membrane</keyword>
<accession>A0A0C3PBS3</accession>
<evidence type="ECO:0000313" key="3">
    <source>
        <dbReference type="Proteomes" id="UP000053257"/>
    </source>
</evidence>
<dbReference type="Proteomes" id="UP000053257">
    <property type="component" value="Unassembled WGS sequence"/>
</dbReference>
<protein>
    <submittedName>
        <fullName evidence="2">Uncharacterized protein</fullName>
    </submittedName>
</protein>
<dbReference type="EMBL" id="KN840676">
    <property type="protein sequence ID" value="KIP02438.1"/>
    <property type="molecule type" value="Genomic_DNA"/>
</dbReference>
<organism evidence="2 3">
    <name type="scientific">Phlebiopsis gigantea (strain 11061_1 CR5-6)</name>
    <name type="common">White-rot fungus</name>
    <name type="synonym">Peniophora gigantea</name>
    <dbReference type="NCBI Taxonomy" id="745531"/>
    <lineage>
        <taxon>Eukaryota</taxon>
        <taxon>Fungi</taxon>
        <taxon>Dikarya</taxon>
        <taxon>Basidiomycota</taxon>
        <taxon>Agaricomycotina</taxon>
        <taxon>Agaricomycetes</taxon>
        <taxon>Polyporales</taxon>
        <taxon>Phanerochaetaceae</taxon>
        <taxon>Phlebiopsis</taxon>
    </lineage>
</organism>